<accession>A0A5J9STH3</accession>
<name>A0A5J9STH3_9POAL</name>
<feature type="compositionally biased region" description="Low complexity" evidence="1">
    <location>
        <begin position="1"/>
        <end position="17"/>
    </location>
</feature>
<dbReference type="Proteomes" id="UP000324897">
    <property type="component" value="Unassembled WGS sequence"/>
</dbReference>
<dbReference type="PANTHER" id="PTHR33074:SF124">
    <property type="entry name" value="DUF1618 DOMAIN-CONTAINING PROTEIN"/>
    <property type="match status" value="1"/>
</dbReference>
<evidence type="ECO:0000256" key="1">
    <source>
        <dbReference type="SAM" id="MobiDB-lite"/>
    </source>
</evidence>
<dbReference type="Gramene" id="TVU02295">
    <property type="protein sequence ID" value="TVU02295"/>
    <property type="gene ID" value="EJB05_52204"/>
</dbReference>
<dbReference type="PANTHER" id="PTHR33074">
    <property type="entry name" value="EXPRESSED PROTEIN-RELATED"/>
    <property type="match status" value="1"/>
</dbReference>
<organism evidence="2 3">
    <name type="scientific">Eragrostis curvula</name>
    <name type="common">weeping love grass</name>
    <dbReference type="NCBI Taxonomy" id="38414"/>
    <lineage>
        <taxon>Eukaryota</taxon>
        <taxon>Viridiplantae</taxon>
        <taxon>Streptophyta</taxon>
        <taxon>Embryophyta</taxon>
        <taxon>Tracheophyta</taxon>
        <taxon>Spermatophyta</taxon>
        <taxon>Magnoliopsida</taxon>
        <taxon>Liliopsida</taxon>
        <taxon>Poales</taxon>
        <taxon>Poaceae</taxon>
        <taxon>PACMAD clade</taxon>
        <taxon>Chloridoideae</taxon>
        <taxon>Eragrostideae</taxon>
        <taxon>Eragrostidinae</taxon>
        <taxon>Eragrostis</taxon>
    </lineage>
</organism>
<feature type="compositionally biased region" description="Low complexity" evidence="1">
    <location>
        <begin position="29"/>
        <end position="40"/>
    </location>
</feature>
<keyword evidence="3" id="KW-1185">Reference proteome</keyword>
<protein>
    <submittedName>
        <fullName evidence="2">Uncharacterized protein</fullName>
    </submittedName>
</protein>
<feature type="non-terminal residue" evidence="2">
    <location>
        <position position="1"/>
    </location>
</feature>
<gene>
    <name evidence="2" type="ORF">EJB05_52204</name>
</gene>
<dbReference type="AlphaFoldDB" id="A0A5J9STH3"/>
<comment type="caution">
    <text evidence="2">The sequence shown here is derived from an EMBL/GenBank/DDBJ whole genome shotgun (WGS) entry which is preliminary data.</text>
</comment>
<evidence type="ECO:0000313" key="3">
    <source>
        <dbReference type="Proteomes" id="UP000324897"/>
    </source>
</evidence>
<sequence length="395" mass="42457">MWAGGEAAGTPPAAVVAAGGGRRRGGGITSRRISAAAVEGSARRRRRGRRRSRAGGGGGGGEHGDEGGGGGCGDTAGAGREVEVAGASTATRAAAEASWVRRRLEEEEALRAVGRCGAGHSISSENVCVTASSAVKCVSIFDRCCFGGAGGGKCENSDHAYHIKTWTLRMDSMTWVLDGMMDATELWGLDAYKCLPRVKVEYPVVSMDEHIICFMICDVEAWLIKVDMRSKMLLSVYSYPKAELKHVYPGKLLLPSKVSYYLNSYPGGGSHTDIIEPQSVAVLDKQLTCDGRVHASEIVAALQEISSYKLEGDDMQRAISILSHGNGHRFKSYLGIPMNLRKHWLLMEINAFSKRDYPPPPEGGGPRVTEFTAWGSRNRKDLDIVSPTPNLTPDL</sequence>
<feature type="compositionally biased region" description="Gly residues" evidence="1">
    <location>
        <begin position="54"/>
        <end position="76"/>
    </location>
</feature>
<dbReference type="EMBL" id="RWGY01000340">
    <property type="protein sequence ID" value="TVU02295.1"/>
    <property type="molecule type" value="Genomic_DNA"/>
</dbReference>
<feature type="region of interest" description="Disordered" evidence="1">
    <location>
        <begin position="1"/>
        <end position="78"/>
    </location>
</feature>
<dbReference type="OrthoDB" id="685097at2759"/>
<proteinExistence type="predicted"/>
<feature type="compositionally biased region" description="Basic residues" evidence="1">
    <location>
        <begin position="43"/>
        <end position="53"/>
    </location>
</feature>
<evidence type="ECO:0000313" key="2">
    <source>
        <dbReference type="EMBL" id="TVU02295.1"/>
    </source>
</evidence>
<reference evidence="2 3" key="1">
    <citation type="journal article" date="2019" name="Sci. Rep.">
        <title>A high-quality genome of Eragrostis curvula grass provides insights into Poaceae evolution and supports new strategies to enhance forage quality.</title>
        <authorList>
            <person name="Carballo J."/>
            <person name="Santos B.A.C.M."/>
            <person name="Zappacosta D."/>
            <person name="Garbus I."/>
            <person name="Selva J.P."/>
            <person name="Gallo C.A."/>
            <person name="Diaz A."/>
            <person name="Albertini E."/>
            <person name="Caccamo M."/>
            <person name="Echenique V."/>
        </authorList>
    </citation>
    <scope>NUCLEOTIDE SEQUENCE [LARGE SCALE GENOMIC DNA]</scope>
    <source>
        <strain evidence="3">cv. Victoria</strain>
        <tissue evidence="2">Leaf</tissue>
    </source>
</reference>